<feature type="region of interest" description="Disordered" evidence="4">
    <location>
        <begin position="245"/>
        <end position="274"/>
    </location>
</feature>
<dbReference type="PANTHER" id="PTHR12304:SF4">
    <property type="entry name" value="URIDINE NUCLEOSIDASE"/>
    <property type="match status" value="1"/>
</dbReference>
<accession>A0AAN7BMP1</accession>
<dbReference type="Gene3D" id="3.90.245.10">
    <property type="entry name" value="Ribonucleoside hydrolase-like"/>
    <property type="match status" value="1"/>
</dbReference>
<evidence type="ECO:0008006" key="9">
    <source>
        <dbReference type="Google" id="ProtNLM"/>
    </source>
</evidence>
<evidence type="ECO:0000313" key="7">
    <source>
        <dbReference type="EMBL" id="KAK4226136.1"/>
    </source>
</evidence>
<evidence type="ECO:0000256" key="2">
    <source>
        <dbReference type="ARBA" id="ARBA00022801"/>
    </source>
</evidence>
<feature type="compositionally biased region" description="Basic and acidic residues" evidence="4">
    <location>
        <begin position="331"/>
        <end position="347"/>
    </location>
</feature>
<dbReference type="Pfam" id="PF07808">
    <property type="entry name" value="RED_N"/>
    <property type="match status" value="1"/>
</dbReference>
<dbReference type="InterPro" id="IPR023186">
    <property type="entry name" value="IUNH"/>
</dbReference>
<protein>
    <recommendedName>
        <fullName evidence="9">Inosine/uridine-preferring nucleoside hydrolase domain-containing protein</fullName>
    </recommendedName>
</protein>
<evidence type="ECO:0000259" key="6">
    <source>
        <dbReference type="Pfam" id="PF07808"/>
    </source>
</evidence>
<dbReference type="GO" id="GO:0006152">
    <property type="term" value="P:purine nucleoside catabolic process"/>
    <property type="evidence" value="ECO:0007669"/>
    <property type="project" value="TreeGrafter"/>
</dbReference>
<feature type="compositionally biased region" description="Basic and acidic residues" evidence="4">
    <location>
        <begin position="174"/>
        <end position="183"/>
    </location>
</feature>
<name>A0AAN7BMP1_9PEZI</name>
<feature type="region of interest" description="Disordered" evidence="4">
    <location>
        <begin position="1"/>
        <end position="53"/>
    </location>
</feature>
<dbReference type="InterPro" id="IPR012916">
    <property type="entry name" value="RED_N"/>
</dbReference>
<dbReference type="GO" id="GO:0005829">
    <property type="term" value="C:cytosol"/>
    <property type="evidence" value="ECO:0007669"/>
    <property type="project" value="TreeGrafter"/>
</dbReference>
<feature type="compositionally biased region" description="Basic and acidic residues" evidence="4">
    <location>
        <begin position="488"/>
        <end position="498"/>
    </location>
</feature>
<organism evidence="7 8">
    <name type="scientific">Podospora fimiseda</name>
    <dbReference type="NCBI Taxonomy" id="252190"/>
    <lineage>
        <taxon>Eukaryota</taxon>
        <taxon>Fungi</taxon>
        <taxon>Dikarya</taxon>
        <taxon>Ascomycota</taxon>
        <taxon>Pezizomycotina</taxon>
        <taxon>Sordariomycetes</taxon>
        <taxon>Sordariomycetidae</taxon>
        <taxon>Sordariales</taxon>
        <taxon>Podosporaceae</taxon>
        <taxon>Podospora</taxon>
    </lineage>
</organism>
<dbReference type="EMBL" id="MU865353">
    <property type="protein sequence ID" value="KAK4226136.1"/>
    <property type="molecule type" value="Genomic_DNA"/>
</dbReference>
<feature type="compositionally biased region" description="Basic and acidic residues" evidence="4">
    <location>
        <begin position="373"/>
        <end position="387"/>
    </location>
</feature>
<gene>
    <name evidence="7" type="ORF">QBC38DRAFT_510618</name>
</gene>
<feature type="domain" description="Inosine/uridine-preferring nucleoside hydrolase" evidence="5">
    <location>
        <begin position="540"/>
        <end position="876"/>
    </location>
</feature>
<evidence type="ECO:0000256" key="3">
    <source>
        <dbReference type="ARBA" id="ARBA00023295"/>
    </source>
</evidence>
<reference evidence="7" key="2">
    <citation type="submission" date="2023-05" db="EMBL/GenBank/DDBJ databases">
        <authorList>
            <consortium name="Lawrence Berkeley National Laboratory"/>
            <person name="Steindorff A."/>
            <person name="Hensen N."/>
            <person name="Bonometti L."/>
            <person name="Westerberg I."/>
            <person name="Brannstrom I.O."/>
            <person name="Guillou S."/>
            <person name="Cros-Aarteil S."/>
            <person name="Calhoun S."/>
            <person name="Haridas S."/>
            <person name="Kuo A."/>
            <person name="Mondo S."/>
            <person name="Pangilinan J."/>
            <person name="Riley R."/>
            <person name="Labutti K."/>
            <person name="Andreopoulos B."/>
            <person name="Lipzen A."/>
            <person name="Chen C."/>
            <person name="Yanf M."/>
            <person name="Daum C."/>
            <person name="Ng V."/>
            <person name="Clum A."/>
            <person name="Ohm R."/>
            <person name="Martin F."/>
            <person name="Silar P."/>
            <person name="Natvig D."/>
            <person name="Lalanne C."/>
            <person name="Gautier V."/>
            <person name="Ament-Velasquez S.L."/>
            <person name="Kruys A."/>
            <person name="Hutchinson M.I."/>
            <person name="Powell A.J."/>
            <person name="Barry K."/>
            <person name="Miller A.N."/>
            <person name="Grigoriev I.V."/>
            <person name="Debuchy R."/>
            <person name="Gladieux P."/>
            <person name="Thoren M.H."/>
            <person name="Johannesson H."/>
        </authorList>
    </citation>
    <scope>NUCLEOTIDE SEQUENCE</scope>
    <source>
        <strain evidence="7">CBS 990.96</strain>
    </source>
</reference>
<dbReference type="Pfam" id="PF01156">
    <property type="entry name" value="IU_nuc_hydro"/>
    <property type="match status" value="1"/>
</dbReference>
<feature type="domain" description="RED-like N-terminal" evidence="6">
    <location>
        <begin position="85"/>
        <end position="217"/>
    </location>
</feature>
<dbReference type="GO" id="GO:0008477">
    <property type="term" value="F:purine nucleosidase activity"/>
    <property type="evidence" value="ECO:0007669"/>
    <property type="project" value="TreeGrafter"/>
</dbReference>
<feature type="region of interest" description="Disordered" evidence="4">
    <location>
        <begin position="436"/>
        <end position="455"/>
    </location>
</feature>
<keyword evidence="2" id="KW-0378">Hydrolase</keyword>
<feature type="region of interest" description="Disordered" evidence="4">
    <location>
        <begin position="162"/>
        <end position="193"/>
    </location>
</feature>
<reference evidence="7" key="1">
    <citation type="journal article" date="2023" name="Mol. Phylogenet. Evol.">
        <title>Genome-scale phylogeny and comparative genomics of the fungal order Sordariales.</title>
        <authorList>
            <person name="Hensen N."/>
            <person name="Bonometti L."/>
            <person name="Westerberg I."/>
            <person name="Brannstrom I.O."/>
            <person name="Guillou S."/>
            <person name="Cros-Aarteil S."/>
            <person name="Calhoun S."/>
            <person name="Haridas S."/>
            <person name="Kuo A."/>
            <person name="Mondo S."/>
            <person name="Pangilinan J."/>
            <person name="Riley R."/>
            <person name="LaButti K."/>
            <person name="Andreopoulos B."/>
            <person name="Lipzen A."/>
            <person name="Chen C."/>
            <person name="Yan M."/>
            <person name="Daum C."/>
            <person name="Ng V."/>
            <person name="Clum A."/>
            <person name="Steindorff A."/>
            <person name="Ohm R.A."/>
            <person name="Martin F."/>
            <person name="Silar P."/>
            <person name="Natvig D.O."/>
            <person name="Lalanne C."/>
            <person name="Gautier V."/>
            <person name="Ament-Velasquez S.L."/>
            <person name="Kruys A."/>
            <person name="Hutchinson M.I."/>
            <person name="Powell A.J."/>
            <person name="Barry K."/>
            <person name="Miller A.N."/>
            <person name="Grigoriev I.V."/>
            <person name="Debuchy R."/>
            <person name="Gladieux P."/>
            <person name="Hiltunen Thoren M."/>
            <person name="Johannesson H."/>
        </authorList>
    </citation>
    <scope>NUCLEOTIDE SEQUENCE</scope>
    <source>
        <strain evidence="7">CBS 990.96</strain>
    </source>
</reference>
<dbReference type="Proteomes" id="UP001301958">
    <property type="component" value="Unassembled WGS sequence"/>
</dbReference>
<dbReference type="AlphaFoldDB" id="A0AAN7BMP1"/>
<feature type="compositionally biased region" description="Basic and acidic residues" evidence="4">
    <location>
        <begin position="293"/>
        <end position="302"/>
    </location>
</feature>
<sequence length="898" mass="98610">MNNQEFRKLLLANAAKSKSDENGASPPASRPSSSTPVALGSRMKSSIPMTPRSVAGAARVDFAKQLAEQKNQTSEKTKNKFRTSAPKGSRFSQGYVDRAKQREQENEDERAERIKVLEEALKKEEIDQKTFERLRDEIAGGDLSSTHLVKGLDFKLLERVRRGEDVFDPNNKPSKPEDKQQEREVEDEDPDDLLERLESTEVKAIEKEKTQKKGQLATVALNPGQKRSRNQILAELKAARAAAKAKEQSTLGSKFKKIGAKQEPGTRIERDSKGNEVMIIVDEDGNEKRKVRKVDTKASREEEEKEAELLASREVLGMEVPEYYQKQIEAEKAAQAEEEDKEIKIFDDVDSDYDPLAGLEDSDSSSEDDGEVKEEVDGGRKSPEEKTSTLMSPPPPPAKPAVSATKNLFTTGLISEETYKMPSLDDPSFLAALKKAKAAGALEKSEKERLAKEREERLNKKLQETYRDDEDMDLGFGSSRVEDEADFDERKVKLSEWNKDDDDDYDEGGGGGGGGQKEKRKRGGKKRKGDKNNFEDVMKDTFAILLALYHPRINLLGISTVFGNASLDKTTNNALSILTSISSPPSLLIHPGASHALFRPPLPQPTDIHGESGLDGTSLLPSPSLSPPTTLSQLPAIEAAYHTLIQTPPQSAYLIATGAFTNAAALLIKYPELASHLKGVSLMGGAVGQGFTQATLGKVDGVERIGNWTQYAEFNILADPEAAQSIFGNSLLKGKITLIPLDVTHLCLTTPEIQQLILYGSEEGKDKKTKLRQMLVELLMFFAKTYSDVFGITEGPPLHDPLAVAAILGDDEIEFYDFDPSNPGVKERYEVTVVTEGTYEEAHAGARTGQTIVKKLPPGEEGVRIPRGLDIPKFWKVLEECVSRADEANAAAAGAASK</sequence>
<feature type="compositionally biased region" description="Basic and acidic residues" evidence="4">
    <location>
        <begin position="264"/>
        <end position="274"/>
    </location>
</feature>
<keyword evidence="3" id="KW-0326">Glycosidase</keyword>
<keyword evidence="8" id="KW-1185">Reference proteome</keyword>
<evidence type="ECO:0000256" key="4">
    <source>
        <dbReference type="SAM" id="MobiDB-lite"/>
    </source>
</evidence>
<evidence type="ECO:0000259" key="5">
    <source>
        <dbReference type="Pfam" id="PF01156"/>
    </source>
</evidence>
<evidence type="ECO:0000256" key="1">
    <source>
        <dbReference type="ARBA" id="ARBA00009176"/>
    </source>
</evidence>
<feature type="compositionally biased region" description="Basic and acidic residues" evidence="4">
    <location>
        <begin position="443"/>
        <end position="455"/>
    </location>
</feature>
<dbReference type="SUPFAM" id="SSF53590">
    <property type="entry name" value="Nucleoside hydrolase"/>
    <property type="match status" value="1"/>
</dbReference>
<comment type="caution">
    <text evidence="7">The sequence shown here is derived from an EMBL/GenBank/DDBJ whole genome shotgun (WGS) entry which is preliminary data.</text>
</comment>
<feature type="region of interest" description="Disordered" evidence="4">
    <location>
        <begin position="331"/>
        <end position="404"/>
    </location>
</feature>
<comment type="similarity">
    <text evidence="1">Belongs to the IUNH family.</text>
</comment>
<feature type="compositionally biased region" description="Low complexity" evidence="4">
    <location>
        <begin position="24"/>
        <end position="38"/>
    </location>
</feature>
<feature type="compositionally biased region" description="Acidic residues" evidence="4">
    <location>
        <begin position="360"/>
        <end position="372"/>
    </location>
</feature>
<evidence type="ECO:0000313" key="8">
    <source>
        <dbReference type="Proteomes" id="UP001301958"/>
    </source>
</evidence>
<feature type="compositionally biased region" description="Basic residues" evidence="4">
    <location>
        <begin position="518"/>
        <end position="529"/>
    </location>
</feature>
<feature type="compositionally biased region" description="Basic and acidic residues" evidence="4">
    <location>
        <begin position="97"/>
        <end position="111"/>
    </location>
</feature>
<dbReference type="InterPro" id="IPR001910">
    <property type="entry name" value="Inosine/uridine_hydrolase_dom"/>
</dbReference>
<feature type="region of interest" description="Disordered" evidence="4">
    <location>
        <begin position="66"/>
        <end position="111"/>
    </location>
</feature>
<feature type="region of interest" description="Disordered" evidence="4">
    <location>
        <begin position="461"/>
        <end position="532"/>
    </location>
</feature>
<proteinExistence type="inferred from homology"/>
<dbReference type="InterPro" id="IPR036452">
    <property type="entry name" value="Ribo_hydro-like"/>
</dbReference>
<feature type="region of interest" description="Disordered" evidence="4">
    <location>
        <begin position="286"/>
        <end position="310"/>
    </location>
</feature>
<dbReference type="PANTHER" id="PTHR12304">
    <property type="entry name" value="INOSINE-URIDINE PREFERRING NUCLEOSIDE HYDROLASE"/>
    <property type="match status" value="1"/>
</dbReference>